<name>A0A248K1F0_9PROT</name>
<dbReference type="GO" id="GO:0016747">
    <property type="term" value="F:acyltransferase activity, transferring groups other than amino-acyl groups"/>
    <property type="evidence" value="ECO:0007669"/>
    <property type="project" value="TreeGrafter"/>
</dbReference>
<dbReference type="InterPro" id="IPR000801">
    <property type="entry name" value="Esterase-like"/>
</dbReference>
<sequence>MAAMASMPASVHAEGKVAGKVRSVTLRSANVPGDVPVSIYTPPAYGQGRPLPLMLLLHGGNGSDQDLLRFVPAIDAAIADGRIPPVVIATPGARRSLYMDFKDGSQRWETFIISDLLPHLRDTLAVSAERRDSFVGGYSMGGLGSLRLAFKHPEVFGAVAGLEPAVEPVLSWSDAGPRVKFWRPEKVIEPMFGSPIDLEYWAANHPPTIAKRDPGRLTDLPIYIDVGDQDMLYLNQGAEFLHRILFDAGVGHEYRLVHGADHVGPSLVPRLLDAMEFIGRQIRPPGWIDETVLKTRAVYDDKKRAAGVPVEPVDPRRIRGL</sequence>
<gene>
    <name evidence="1" type="ORF">Y958_23965</name>
</gene>
<dbReference type="AlphaFoldDB" id="A0A248K1F0"/>
<reference evidence="1 2" key="1">
    <citation type="submission" date="2017-06" db="EMBL/GenBank/DDBJ databases">
        <title>Complete genome sequence of Nitrospirillum amazonense strain CBAmC, an endophytic nitrogen-fixing and plant growth-promoting bacterium, isolated from sugarcane.</title>
        <authorList>
            <person name="Schwab S."/>
            <person name="dos Santos Teixeira K.R."/>
            <person name="Simoes Araujo J.L."/>
            <person name="Soares Vidal M."/>
            <person name="Borges de Freitas H.R."/>
            <person name="Rivello Crivelaro A.L."/>
            <person name="Bueno de Camargo Nunes A."/>
            <person name="dos Santos C.M."/>
            <person name="Palmeira da Silva Rosa D."/>
            <person name="da Silva Padilha D."/>
            <person name="da Silva E."/>
            <person name="Araujo Terra L."/>
            <person name="Soares Mendes V."/>
            <person name="Farinelli L."/>
            <person name="Magalhaes Cruz L."/>
            <person name="Baldani J.I."/>
        </authorList>
    </citation>
    <scope>NUCLEOTIDE SEQUENCE [LARGE SCALE GENOMIC DNA]</scope>
    <source>
        <strain evidence="1 2">CBAmC</strain>
    </source>
</reference>
<dbReference type="Proteomes" id="UP000197153">
    <property type="component" value="Chromosome 3"/>
</dbReference>
<dbReference type="Gene3D" id="3.40.50.1820">
    <property type="entry name" value="alpha/beta hydrolase"/>
    <property type="match status" value="1"/>
</dbReference>
<dbReference type="KEGG" id="nao:Y958_23965"/>
<dbReference type="PANTHER" id="PTHR48098:SF1">
    <property type="entry name" value="DIACYLGLYCEROL ACYLTRANSFERASE_MYCOLYLTRANSFERASE AG85A"/>
    <property type="match status" value="1"/>
</dbReference>
<accession>A0A248K1F0</accession>
<evidence type="ECO:0000313" key="2">
    <source>
        <dbReference type="Proteomes" id="UP000197153"/>
    </source>
</evidence>
<dbReference type="Pfam" id="PF00756">
    <property type="entry name" value="Esterase"/>
    <property type="match status" value="1"/>
</dbReference>
<organism evidence="1 2">
    <name type="scientific">Nitrospirillum viridazoti CBAmc</name>
    <dbReference type="NCBI Taxonomy" id="1441467"/>
    <lineage>
        <taxon>Bacteria</taxon>
        <taxon>Pseudomonadati</taxon>
        <taxon>Pseudomonadota</taxon>
        <taxon>Alphaproteobacteria</taxon>
        <taxon>Rhodospirillales</taxon>
        <taxon>Azospirillaceae</taxon>
        <taxon>Nitrospirillum</taxon>
        <taxon>Nitrospirillum viridazoti</taxon>
    </lineage>
</organism>
<protein>
    <submittedName>
        <fullName evidence="1">Esterase</fullName>
    </submittedName>
</protein>
<keyword evidence="2" id="KW-1185">Reference proteome</keyword>
<proteinExistence type="predicted"/>
<dbReference type="InterPro" id="IPR029058">
    <property type="entry name" value="AB_hydrolase_fold"/>
</dbReference>
<dbReference type="SUPFAM" id="SSF53474">
    <property type="entry name" value="alpha/beta-Hydrolases"/>
    <property type="match status" value="1"/>
</dbReference>
<dbReference type="InterPro" id="IPR050583">
    <property type="entry name" value="Mycobacterial_A85_antigen"/>
</dbReference>
<evidence type="ECO:0000313" key="1">
    <source>
        <dbReference type="EMBL" id="ASG24803.1"/>
    </source>
</evidence>
<dbReference type="PANTHER" id="PTHR48098">
    <property type="entry name" value="ENTEROCHELIN ESTERASE-RELATED"/>
    <property type="match status" value="1"/>
</dbReference>
<dbReference type="EMBL" id="CP022112">
    <property type="protein sequence ID" value="ASG24803.1"/>
    <property type="molecule type" value="Genomic_DNA"/>
</dbReference>